<dbReference type="CDD" id="cd09917">
    <property type="entry name" value="F-box_SF"/>
    <property type="match status" value="1"/>
</dbReference>
<dbReference type="RefSeq" id="XP_044723350.1">
    <property type="nucleotide sequence ID" value="XM_044862324.1"/>
</dbReference>
<evidence type="ECO:0000256" key="1">
    <source>
        <dbReference type="SAM" id="MobiDB-lite"/>
    </source>
</evidence>
<sequence>MAHLVSLPPEILHNIFQWLRPHDLLLLPRVCRIFRAFAYKNRRLCRDVYLNDTPEDTKLDWETELRDVVRLQVICRRKTVADKEHELDFVSQTLNRLLKHASSLRHTTEISHTHAASRNAEFLAELFKEPSTREAFLQRSFLFERVRNECHRPMRWADSVKQEHQQSAKLHCLYGRPITNLGRLRSTRTYPYAVSKVYDLRQYTVLTRWGPFMNDATGRVDWEKVEAILVVLGQNLNQRRVTKLFGDVWDCPFSGSWPKSYIPSPTVELSPLEASDPYGVTGTWYRAICYLDYNDFFKYNFPVGVDIPDDAPRPPLSVGEEMRLIIMRARVTAIQSPGPDDGQELPVVHFTGVSRPLDGSWDDNANSDLRGTVRLTKEGEVRWTTISVFQGEERWRSEGIQIGGLRSARGVVGHWFDKDYDAQGPVGPTAFWKASESSATNDTIQSLLTNDFLLAYTTMAYMDDSDPEAEMDYEDEEEDDDMDEDFDGEPVSNELPGLLLDAQLEVADIMQQAGQG</sequence>
<organism evidence="3 4">
    <name type="scientific">Hirsutella rhossiliensis</name>
    <dbReference type="NCBI Taxonomy" id="111463"/>
    <lineage>
        <taxon>Eukaryota</taxon>
        <taxon>Fungi</taxon>
        <taxon>Dikarya</taxon>
        <taxon>Ascomycota</taxon>
        <taxon>Pezizomycotina</taxon>
        <taxon>Sordariomycetes</taxon>
        <taxon>Hypocreomycetidae</taxon>
        <taxon>Hypocreales</taxon>
        <taxon>Ophiocordycipitaceae</taxon>
        <taxon>Hirsutella</taxon>
    </lineage>
</organism>
<dbReference type="AlphaFoldDB" id="A0A9P8N2Q6"/>
<accession>A0A9P8N2Q6</accession>
<dbReference type="Pfam" id="PF12937">
    <property type="entry name" value="F-box-like"/>
    <property type="match status" value="1"/>
</dbReference>
<comment type="caution">
    <text evidence="3">The sequence shown here is derived from an EMBL/GenBank/DDBJ whole genome shotgun (WGS) entry which is preliminary data.</text>
</comment>
<feature type="domain" description="F-box" evidence="2">
    <location>
        <begin position="1"/>
        <end position="48"/>
    </location>
</feature>
<evidence type="ECO:0000259" key="2">
    <source>
        <dbReference type="PROSITE" id="PS50181"/>
    </source>
</evidence>
<dbReference type="InterPro" id="IPR036047">
    <property type="entry name" value="F-box-like_dom_sf"/>
</dbReference>
<protein>
    <submittedName>
        <fullName evidence="3">F-box-like domain-containing protein</fullName>
    </submittedName>
</protein>
<dbReference type="Proteomes" id="UP000824596">
    <property type="component" value="Unassembled WGS sequence"/>
</dbReference>
<dbReference type="EMBL" id="JAIZPD010000003">
    <property type="protein sequence ID" value="KAH0965837.1"/>
    <property type="molecule type" value="Genomic_DNA"/>
</dbReference>
<dbReference type="PROSITE" id="PS50181">
    <property type="entry name" value="FBOX"/>
    <property type="match status" value="1"/>
</dbReference>
<name>A0A9P8N2Q6_9HYPO</name>
<dbReference type="SMART" id="SM00256">
    <property type="entry name" value="FBOX"/>
    <property type="match status" value="1"/>
</dbReference>
<reference evidence="3" key="1">
    <citation type="submission" date="2021-09" db="EMBL/GenBank/DDBJ databases">
        <title>A high-quality genome of the endoparasitic fungus Hirsutella rhossiliensis with a comparison of Hirsutella genomes reveals transposable elements contributing to genome size variation.</title>
        <authorList>
            <person name="Lin R."/>
            <person name="Jiao Y."/>
            <person name="Sun X."/>
            <person name="Ling J."/>
            <person name="Xie B."/>
            <person name="Cheng X."/>
        </authorList>
    </citation>
    <scope>NUCLEOTIDE SEQUENCE</scope>
    <source>
        <strain evidence="3">HR02</strain>
    </source>
</reference>
<keyword evidence="4" id="KW-1185">Reference proteome</keyword>
<dbReference type="InterPro" id="IPR001810">
    <property type="entry name" value="F-box_dom"/>
</dbReference>
<dbReference type="SUPFAM" id="SSF81383">
    <property type="entry name" value="F-box domain"/>
    <property type="match status" value="1"/>
</dbReference>
<feature type="region of interest" description="Disordered" evidence="1">
    <location>
        <begin position="464"/>
        <end position="494"/>
    </location>
</feature>
<evidence type="ECO:0000313" key="4">
    <source>
        <dbReference type="Proteomes" id="UP000824596"/>
    </source>
</evidence>
<proteinExistence type="predicted"/>
<dbReference type="OrthoDB" id="3226064at2759"/>
<dbReference type="Gene3D" id="1.20.1280.50">
    <property type="match status" value="1"/>
</dbReference>
<dbReference type="GeneID" id="68352982"/>
<gene>
    <name evidence="3" type="ORF">HRG_03853</name>
</gene>
<feature type="compositionally biased region" description="Acidic residues" evidence="1">
    <location>
        <begin position="464"/>
        <end position="488"/>
    </location>
</feature>
<evidence type="ECO:0000313" key="3">
    <source>
        <dbReference type="EMBL" id="KAH0965837.1"/>
    </source>
</evidence>